<dbReference type="AlphaFoldDB" id="A0A177E9P8"/>
<dbReference type="OrthoDB" id="6412948at2"/>
<dbReference type="InterPro" id="IPR003787">
    <property type="entry name" value="Sulphur_relay_DsrE/F-like"/>
</dbReference>
<dbReference type="EMBL" id="LSFI01000005">
    <property type="protein sequence ID" value="OAG28456.1"/>
    <property type="molecule type" value="Genomic_DNA"/>
</dbReference>
<gene>
    <name evidence="1" type="ORF">TH606_01770</name>
</gene>
<dbReference type="SUPFAM" id="SSF75169">
    <property type="entry name" value="DsrEFH-like"/>
    <property type="match status" value="1"/>
</dbReference>
<dbReference type="Pfam" id="PF02635">
    <property type="entry name" value="DsrE"/>
    <property type="match status" value="1"/>
</dbReference>
<protein>
    <submittedName>
        <fullName evidence="1">Uncharacterized protein</fullName>
    </submittedName>
</protein>
<dbReference type="RefSeq" id="WP_068540976.1">
    <property type="nucleotide sequence ID" value="NZ_LSFI01000005.1"/>
</dbReference>
<keyword evidence="2" id="KW-1185">Reference proteome</keyword>
<dbReference type="PANTHER" id="PTHR37691">
    <property type="entry name" value="BLR3518 PROTEIN"/>
    <property type="match status" value="1"/>
</dbReference>
<dbReference type="InterPro" id="IPR027396">
    <property type="entry name" value="DsrEFH-like"/>
</dbReference>
<accession>A0A177E9P8</accession>
<sequence length="114" mass="12933">MALKLVIHVPDSTRYKIALKMGINFLKTKAEGEELLARILVNAQGIMVLLELDEESQKLMEEFISFGGEVHFCRNAMKAFNVPEEKVPPKCQVVPAGIRALVEWQDEGFRYVRA</sequence>
<evidence type="ECO:0000313" key="1">
    <source>
        <dbReference type="EMBL" id="OAG28456.1"/>
    </source>
</evidence>
<dbReference type="PANTHER" id="PTHR37691:SF1">
    <property type="entry name" value="BLR3518 PROTEIN"/>
    <property type="match status" value="1"/>
</dbReference>
<evidence type="ECO:0000313" key="2">
    <source>
        <dbReference type="Proteomes" id="UP000076964"/>
    </source>
</evidence>
<reference evidence="1 2" key="1">
    <citation type="submission" date="2016-02" db="EMBL/GenBank/DDBJ databases">
        <title>Draft genome sequence of Thermodesulfatator sp. S606.</title>
        <authorList>
            <person name="Lai Q."/>
            <person name="Cao J."/>
            <person name="Dupont S."/>
            <person name="Shao Z."/>
            <person name="Jebbar M."/>
            <person name="Alain K."/>
        </authorList>
    </citation>
    <scope>NUCLEOTIDE SEQUENCE [LARGE SCALE GENOMIC DNA]</scope>
    <source>
        <strain evidence="1 2">S606</strain>
    </source>
</reference>
<name>A0A177E9P8_9BACT</name>
<dbReference type="Gene3D" id="3.40.1260.10">
    <property type="entry name" value="DsrEFH-like"/>
    <property type="match status" value="1"/>
</dbReference>
<dbReference type="Proteomes" id="UP000076964">
    <property type="component" value="Unassembled WGS sequence"/>
</dbReference>
<dbReference type="STRING" id="1795632.TH606_01770"/>
<organism evidence="1 2">
    <name type="scientific">Thermodesulfatator autotrophicus</name>
    <dbReference type="NCBI Taxonomy" id="1795632"/>
    <lineage>
        <taxon>Bacteria</taxon>
        <taxon>Pseudomonadati</taxon>
        <taxon>Thermodesulfobacteriota</taxon>
        <taxon>Thermodesulfobacteria</taxon>
        <taxon>Thermodesulfobacteriales</taxon>
        <taxon>Thermodesulfatatoraceae</taxon>
        <taxon>Thermodesulfatator</taxon>
    </lineage>
</organism>
<comment type="caution">
    <text evidence="1">The sequence shown here is derived from an EMBL/GenBank/DDBJ whole genome shotgun (WGS) entry which is preliminary data.</text>
</comment>
<proteinExistence type="predicted"/>